<dbReference type="Pfam" id="PF01336">
    <property type="entry name" value="tRNA_anti-codon"/>
    <property type="match status" value="1"/>
</dbReference>
<dbReference type="PANTHER" id="PTHR40705:SF1">
    <property type="entry name" value="TRNA(ILE2) 2-AGMATINYLCYTIDINE SYNTHETASE TIAS"/>
    <property type="match status" value="1"/>
</dbReference>
<accession>A0ABT5XC87</accession>
<dbReference type="CDD" id="cd04482">
    <property type="entry name" value="RPA2_OBF_like"/>
    <property type="match status" value="1"/>
</dbReference>
<dbReference type="Proteomes" id="UP001215956">
    <property type="component" value="Unassembled WGS sequence"/>
</dbReference>
<proteinExistence type="inferred from homology"/>
<reference evidence="11 12" key="1">
    <citation type="submission" date="2023-03" db="EMBL/GenBank/DDBJ databases">
        <title>Whole genome sequencing of Methanotrichaceae archaeon M04Ac.</title>
        <authorList>
            <person name="Khomyakova M.A."/>
            <person name="Merkel A.Y."/>
            <person name="Slobodkin A.I."/>
        </authorList>
    </citation>
    <scope>NUCLEOTIDE SEQUENCE [LARGE SCALE GENOMIC DNA]</scope>
    <source>
        <strain evidence="11 12">M04Ac</strain>
    </source>
</reference>
<evidence type="ECO:0000256" key="4">
    <source>
        <dbReference type="ARBA" id="ARBA00022741"/>
    </source>
</evidence>
<evidence type="ECO:0000259" key="9">
    <source>
        <dbReference type="Pfam" id="PF22641"/>
    </source>
</evidence>
<evidence type="ECO:0000256" key="1">
    <source>
        <dbReference type="ARBA" id="ARBA00022490"/>
    </source>
</evidence>
<keyword evidence="3 6" id="KW-0819">tRNA processing</keyword>
<keyword evidence="1 6" id="KW-0963">Cytoplasm</keyword>
<dbReference type="EC" id="6.3.4.22" evidence="6"/>
<comment type="caution">
    <text evidence="11">The sequence shown here is derived from an EMBL/GenBank/DDBJ whole genome shotgun (WGS) entry which is preliminary data.</text>
</comment>
<dbReference type="InterPro" id="IPR004365">
    <property type="entry name" value="NA-bd_OB_tRNA"/>
</dbReference>
<comment type="similarity">
    <text evidence="6">Belongs to the TiaS family.</text>
</comment>
<keyword evidence="12" id="KW-1185">Reference proteome</keyword>
<dbReference type="InterPro" id="IPR053870">
    <property type="entry name" value="TiaS-like_TCKD"/>
</dbReference>
<dbReference type="Gene3D" id="2.40.50.1010">
    <property type="match status" value="1"/>
</dbReference>
<feature type="domain" description="TiaS-like TCKD" evidence="9">
    <location>
        <begin position="4"/>
        <end position="61"/>
    </location>
</feature>
<evidence type="ECO:0000256" key="3">
    <source>
        <dbReference type="ARBA" id="ARBA00022694"/>
    </source>
</evidence>
<dbReference type="RefSeq" id="WP_316968036.1">
    <property type="nucleotide sequence ID" value="NZ_JARFPL010000004.1"/>
</dbReference>
<evidence type="ECO:0000259" key="10">
    <source>
        <dbReference type="Pfam" id="PF23783"/>
    </source>
</evidence>
<dbReference type="Gene3D" id="3.30.70.2200">
    <property type="match status" value="1"/>
</dbReference>
<comment type="subcellular location">
    <subcellularLocation>
        <location evidence="6">Cytoplasm</location>
    </subcellularLocation>
</comment>
<dbReference type="InterPro" id="IPR013696">
    <property type="entry name" value="TiaS_FLD"/>
</dbReference>
<name>A0ABT5XC87_9EURY</name>
<feature type="domain" description="TiaS C-terminal zinc ribbon" evidence="10">
    <location>
        <begin position="348"/>
        <end position="387"/>
    </location>
</feature>
<dbReference type="Pfam" id="PF22641">
    <property type="entry name" value="TiaS_TCKD"/>
    <property type="match status" value="1"/>
</dbReference>
<dbReference type="InterPro" id="IPR024913">
    <property type="entry name" value="tRNA_Ile2__agm2C_synt"/>
</dbReference>
<dbReference type="Pfam" id="PF23783">
    <property type="entry name" value="Zn_ribbon_TiaS"/>
    <property type="match status" value="1"/>
</dbReference>
<evidence type="ECO:0000259" key="8">
    <source>
        <dbReference type="Pfam" id="PF08489"/>
    </source>
</evidence>
<evidence type="ECO:0000313" key="12">
    <source>
        <dbReference type="Proteomes" id="UP001215956"/>
    </source>
</evidence>
<keyword evidence="5 6" id="KW-0067">ATP-binding</keyword>
<dbReference type="Gene3D" id="3.90.600.20">
    <property type="match status" value="1"/>
</dbReference>
<keyword evidence="2 6" id="KW-0436">Ligase</keyword>
<dbReference type="EMBL" id="JARFPL010000004">
    <property type="protein sequence ID" value="MDF0592325.1"/>
    <property type="molecule type" value="Genomic_DNA"/>
</dbReference>
<evidence type="ECO:0000256" key="6">
    <source>
        <dbReference type="HAMAP-Rule" id="MF_01892"/>
    </source>
</evidence>
<evidence type="ECO:0000259" key="7">
    <source>
        <dbReference type="Pfam" id="PF01336"/>
    </source>
</evidence>
<evidence type="ECO:0000313" key="11">
    <source>
        <dbReference type="EMBL" id="MDF0592325.1"/>
    </source>
</evidence>
<sequence length="418" mass="46645">MITIGVDDTDSEEGLCTTYLAAVMMERLGSFGEVVDLPKLVRLNPCVQFKTRGNAAIAFSLDTERPDKAKEVALETLLELSDFSGKKTNPGLVVAEEVPRELSGFYQRALHEVIDVREAVEIIERLGLWSRSFKNRQGLVGALAAVGARFSDVTYELLAYRGERRWATPREIDEESVWKADELTYPRTWDNVDRQNRKVIFAPHSKDPVLFGIRGDEPGSLMEALETIRSEPFERMVIYRTNQGTDAHISRGEVSGVVEDNSYLLRGVVADGPEAIEGGHIFFTLRDEESDSSIRCAAFEPTKGFRDLVRALLPGDLVEVYGAVKKGTVNLEKMEVVSLAEGTVGEAPLCPSCSRRMKSAGRGQGYRCRRCKTRAEGKATVPLHREIQEGFYEVPPCARRHLSKPLVRMRGDKVHPSR</sequence>
<protein>
    <recommendedName>
        <fullName evidence="6">tRNA(Ile2) 2-agmatinylcytidine synthetase TiaS</fullName>
        <shortName evidence="6">tRNA(Ile2)-agm2C synthetase</shortName>
        <ecNumber evidence="6">6.3.4.22</ecNumber>
    </recommendedName>
    <alternativeName>
        <fullName evidence="6">tRNA(Ile2) agmatidine synthetase</fullName>
    </alternativeName>
</protein>
<dbReference type="PANTHER" id="PTHR40705">
    <property type="entry name" value="TRNA(ILE2) 2-AGMATINYLCYTIDINE SYNTHETASE TIAS"/>
    <property type="match status" value="1"/>
</dbReference>
<dbReference type="Pfam" id="PF08489">
    <property type="entry name" value="TiaS_FLD"/>
    <property type="match status" value="1"/>
</dbReference>
<keyword evidence="4 6" id="KW-0547">Nucleotide-binding</keyword>
<dbReference type="InterPro" id="IPR055394">
    <property type="entry name" value="Zn_ribbon_TiaS"/>
</dbReference>
<dbReference type="HAMAP" id="MF_01892">
    <property type="entry name" value="tRNA_Ile2_agm2C_synt"/>
    <property type="match status" value="1"/>
</dbReference>
<feature type="domain" description="OB" evidence="7">
    <location>
        <begin position="275"/>
        <end position="327"/>
    </location>
</feature>
<comment type="function">
    <text evidence="6">ATP-dependent agmatine transferase that catalyzes the formation of 2-agmatinylcytidine (agm2C) at the wobble position (C34) of tRNA(Ile2), converting the codon specificity from AUG to AUA.</text>
</comment>
<organism evidence="11 12">
    <name type="scientific">Candidatus Methanocrinis alkalitolerans</name>
    <dbReference type="NCBI Taxonomy" id="3033395"/>
    <lineage>
        <taxon>Archaea</taxon>
        <taxon>Methanobacteriati</taxon>
        <taxon>Methanobacteriota</taxon>
        <taxon>Stenosarchaea group</taxon>
        <taxon>Methanomicrobia</taxon>
        <taxon>Methanotrichales</taxon>
        <taxon>Methanotrichaceae</taxon>
        <taxon>Methanocrinis</taxon>
    </lineage>
</organism>
<evidence type="ECO:0000256" key="5">
    <source>
        <dbReference type="ARBA" id="ARBA00022840"/>
    </source>
</evidence>
<gene>
    <name evidence="6" type="primary">tiaS</name>
    <name evidence="11" type="ORF">P0O24_01840</name>
</gene>
<feature type="domain" description="TiaS FLD" evidence="8">
    <location>
        <begin position="137"/>
        <end position="248"/>
    </location>
</feature>
<comment type="catalytic activity">
    <reaction evidence="6">
        <text>cytidine(34) in tRNA(Ile2) + agmatine + ATP + H2O = 2-agmatinylcytidine(34) in tRNA(Ile2) + AMP + 2 phosphate + 2 H(+)</text>
        <dbReference type="Rhea" id="RHEA:43608"/>
        <dbReference type="Rhea" id="RHEA-COMP:10625"/>
        <dbReference type="Rhea" id="RHEA-COMP:10626"/>
        <dbReference type="ChEBI" id="CHEBI:15377"/>
        <dbReference type="ChEBI" id="CHEBI:15378"/>
        <dbReference type="ChEBI" id="CHEBI:30616"/>
        <dbReference type="ChEBI" id="CHEBI:43474"/>
        <dbReference type="ChEBI" id="CHEBI:58145"/>
        <dbReference type="ChEBI" id="CHEBI:82748"/>
        <dbReference type="ChEBI" id="CHEBI:83545"/>
        <dbReference type="ChEBI" id="CHEBI:456215"/>
        <dbReference type="EC" id="6.3.4.22"/>
    </reaction>
</comment>
<evidence type="ECO:0000256" key="2">
    <source>
        <dbReference type="ARBA" id="ARBA00022598"/>
    </source>
</evidence>